<gene>
    <name evidence="1" type="ORF">EV383_5405</name>
</gene>
<evidence type="ECO:0008006" key="3">
    <source>
        <dbReference type="Google" id="ProtNLM"/>
    </source>
</evidence>
<evidence type="ECO:0000313" key="1">
    <source>
        <dbReference type="EMBL" id="RZT88463.1"/>
    </source>
</evidence>
<proteinExistence type="predicted"/>
<name>A0A4Q7V6Q2_PSEST</name>
<dbReference type="InterPro" id="IPR011009">
    <property type="entry name" value="Kinase-like_dom_sf"/>
</dbReference>
<dbReference type="EMBL" id="SHKL01000001">
    <property type="protein sequence ID" value="RZT88463.1"/>
    <property type="molecule type" value="Genomic_DNA"/>
</dbReference>
<comment type="caution">
    <text evidence="1">The sequence shown here is derived from an EMBL/GenBank/DDBJ whole genome shotgun (WGS) entry which is preliminary data.</text>
</comment>
<protein>
    <recommendedName>
        <fullName evidence="3">Phosphotransferase family enzyme</fullName>
    </recommendedName>
</protein>
<accession>A0A4Q7V6Q2</accession>
<organism evidence="1 2">
    <name type="scientific">Pseudonocardia sediminis</name>
    <dbReference type="NCBI Taxonomy" id="1397368"/>
    <lineage>
        <taxon>Bacteria</taxon>
        <taxon>Bacillati</taxon>
        <taxon>Actinomycetota</taxon>
        <taxon>Actinomycetes</taxon>
        <taxon>Pseudonocardiales</taxon>
        <taxon>Pseudonocardiaceae</taxon>
        <taxon>Pseudonocardia</taxon>
    </lineage>
</organism>
<dbReference type="AlphaFoldDB" id="A0A4Q7V6Q2"/>
<dbReference type="OrthoDB" id="236897at2"/>
<dbReference type="SUPFAM" id="SSF56112">
    <property type="entry name" value="Protein kinase-like (PK-like)"/>
    <property type="match status" value="1"/>
</dbReference>
<evidence type="ECO:0000313" key="2">
    <source>
        <dbReference type="Proteomes" id="UP000291591"/>
    </source>
</evidence>
<dbReference type="Proteomes" id="UP000291591">
    <property type="component" value="Unassembled WGS sequence"/>
</dbReference>
<reference evidence="1 2" key="1">
    <citation type="submission" date="2019-02" db="EMBL/GenBank/DDBJ databases">
        <title>Sequencing the genomes of 1000 actinobacteria strains.</title>
        <authorList>
            <person name="Klenk H.-P."/>
        </authorList>
    </citation>
    <scope>NUCLEOTIDE SEQUENCE [LARGE SCALE GENOMIC DNA]</scope>
    <source>
        <strain evidence="1 2">DSM 45779</strain>
    </source>
</reference>
<dbReference type="RefSeq" id="WP_130292463.1">
    <property type="nucleotide sequence ID" value="NZ_SHKL01000001.1"/>
</dbReference>
<sequence>MAEEIPLTGGNVSDGVVRVGDTVRRPATPSTPAVQALLGHLRDAGFPGVPRPLGLDDRGRAVLSFVPGEPVFPDRTAFHGTDDGLAGVGRYVRDLHDVLAGFVPPADAVWRVPIPDVGDHLVVHHDLAPWWANAEHVDAHPQVWRRTLLG</sequence>
<keyword evidence="2" id="KW-1185">Reference proteome</keyword>